<dbReference type="AlphaFoldDB" id="A0A225WIU4"/>
<dbReference type="EMBL" id="NBNE01000824">
    <property type="protein sequence ID" value="OWZ17039.1"/>
    <property type="molecule type" value="Genomic_DNA"/>
</dbReference>
<evidence type="ECO:0000313" key="2">
    <source>
        <dbReference type="Proteomes" id="UP000198211"/>
    </source>
</evidence>
<proteinExistence type="predicted"/>
<organism evidence="1 2">
    <name type="scientific">Phytophthora megakarya</name>
    <dbReference type="NCBI Taxonomy" id="4795"/>
    <lineage>
        <taxon>Eukaryota</taxon>
        <taxon>Sar</taxon>
        <taxon>Stramenopiles</taxon>
        <taxon>Oomycota</taxon>
        <taxon>Peronosporomycetes</taxon>
        <taxon>Peronosporales</taxon>
        <taxon>Peronosporaceae</taxon>
        <taxon>Phytophthora</taxon>
    </lineage>
</organism>
<protein>
    <submittedName>
        <fullName evidence="1">Uncharacterized protein</fullName>
    </submittedName>
</protein>
<name>A0A225WIU4_9STRA</name>
<comment type="caution">
    <text evidence="1">The sequence shown here is derived from an EMBL/GenBank/DDBJ whole genome shotgun (WGS) entry which is preliminary data.</text>
</comment>
<keyword evidence="2" id="KW-1185">Reference proteome</keyword>
<gene>
    <name evidence="1" type="ORF">PHMEG_0009073</name>
</gene>
<dbReference type="Proteomes" id="UP000198211">
    <property type="component" value="Unassembled WGS sequence"/>
</dbReference>
<sequence>MQGRIGSAHNIPLIQRLFKGLGGCAKAGQIFWRLEAKLALLKQSIVFLKPAFKKIK</sequence>
<evidence type="ECO:0000313" key="1">
    <source>
        <dbReference type="EMBL" id="OWZ17039.1"/>
    </source>
</evidence>
<reference evidence="2" key="1">
    <citation type="submission" date="2017-03" db="EMBL/GenBank/DDBJ databases">
        <title>Phytopthora megakarya and P. palmivora, two closely related causual agents of cacao black pod achieved similar genome size and gene model numbers by different mechanisms.</title>
        <authorList>
            <person name="Ali S."/>
            <person name="Shao J."/>
            <person name="Larry D.J."/>
            <person name="Kronmiller B."/>
            <person name="Shen D."/>
            <person name="Strem M.D."/>
            <person name="Melnick R.L."/>
            <person name="Guiltinan M.J."/>
            <person name="Tyler B.M."/>
            <person name="Meinhardt L.W."/>
            <person name="Bailey B.A."/>
        </authorList>
    </citation>
    <scope>NUCLEOTIDE SEQUENCE [LARGE SCALE GENOMIC DNA]</scope>
    <source>
        <strain evidence="2">zdho120</strain>
    </source>
</reference>
<accession>A0A225WIU4</accession>